<comment type="caution">
    <text evidence="1">The sequence shown here is derived from an EMBL/GenBank/DDBJ whole genome shotgun (WGS) entry which is preliminary data.</text>
</comment>
<dbReference type="Proteomes" id="UP000663889">
    <property type="component" value="Unassembled WGS sequence"/>
</dbReference>
<dbReference type="EMBL" id="CAJNOU010009883">
    <property type="protein sequence ID" value="CAF1549374.1"/>
    <property type="molecule type" value="Genomic_DNA"/>
</dbReference>
<sequence length="152" mass="17425">METMILSAQDLNDDNPSSFLPSYSSVNNDGTCSETTNGNTSSELFRLSSDEQRDMLAIIDNGQRIPNSTFDQNPSVTNMMMPQETIENQNVFMYQMYPSIFEMIDIAMSVKQQPKANNRIRYDCEGIRFLPDSRYHPLAIHICCFFSSHKKK</sequence>
<name>A0A815WRG8_9BILA</name>
<accession>A0A815WRG8</accession>
<organism evidence="1 2">
    <name type="scientific">Rotaria sordida</name>
    <dbReference type="NCBI Taxonomy" id="392033"/>
    <lineage>
        <taxon>Eukaryota</taxon>
        <taxon>Metazoa</taxon>
        <taxon>Spiralia</taxon>
        <taxon>Gnathifera</taxon>
        <taxon>Rotifera</taxon>
        <taxon>Eurotatoria</taxon>
        <taxon>Bdelloidea</taxon>
        <taxon>Philodinida</taxon>
        <taxon>Philodinidae</taxon>
        <taxon>Rotaria</taxon>
    </lineage>
</organism>
<proteinExistence type="predicted"/>
<reference evidence="1" key="1">
    <citation type="submission" date="2021-02" db="EMBL/GenBank/DDBJ databases">
        <authorList>
            <person name="Nowell W R."/>
        </authorList>
    </citation>
    <scope>NUCLEOTIDE SEQUENCE</scope>
</reference>
<gene>
    <name evidence="1" type="ORF">SEV965_LOCUS38611</name>
</gene>
<evidence type="ECO:0000313" key="2">
    <source>
        <dbReference type="Proteomes" id="UP000663889"/>
    </source>
</evidence>
<protein>
    <submittedName>
        <fullName evidence="1">Uncharacterized protein</fullName>
    </submittedName>
</protein>
<evidence type="ECO:0000313" key="1">
    <source>
        <dbReference type="EMBL" id="CAF1549374.1"/>
    </source>
</evidence>
<dbReference type="AlphaFoldDB" id="A0A815WRG8"/>